<keyword evidence="4" id="KW-0677">Repeat</keyword>
<evidence type="ECO:0000256" key="1">
    <source>
        <dbReference type="ARBA" id="ARBA00004613"/>
    </source>
</evidence>
<protein>
    <recommendedName>
        <fullName evidence="6">VWFA domain-containing protein</fullName>
    </recommendedName>
</protein>
<dbReference type="PANTHER" id="PTHR24020">
    <property type="entry name" value="COLLAGEN ALPHA"/>
    <property type="match status" value="1"/>
</dbReference>
<evidence type="ECO:0000256" key="2">
    <source>
        <dbReference type="ARBA" id="ARBA00022525"/>
    </source>
</evidence>
<keyword evidence="3" id="KW-0732">Signal</keyword>
<feature type="non-terminal residue" evidence="7">
    <location>
        <position position="1"/>
    </location>
</feature>
<dbReference type="AlphaFoldDB" id="V4BRQ8"/>
<dbReference type="EMBL" id="KB202237">
    <property type="protein sequence ID" value="ESO91594.1"/>
    <property type="molecule type" value="Genomic_DNA"/>
</dbReference>
<feature type="domain" description="VWFA" evidence="6">
    <location>
        <begin position="7"/>
        <end position="181"/>
    </location>
</feature>
<accession>V4BRQ8</accession>
<keyword evidence="8" id="KW-1185">Reference proteome</keyword>
<dbReference type="InterPro" id="IPR050525">
    <property type="entry name" value="ECM_Assembly_Org"/>
</dbReference>
<reference evidence="7 8" key="1">
    <citation type="journal article" date="2013" name="Nature">
        <title>Insights into bilaterian evolution from three spiralian genomes.</title>
        <authorList>
            <person name="Simakov O."/>
            <person name="Marletaz F."/>
            <person name="Cho S.J."/>
            <person name="Edsinger-Gonzales E."/>
            <person name="Havlak P."/>
            <person name="Hellsten U."/>
            <person name="Kuo D.H."/>
            <person name="Larsson T."/>
            <person name="Lv J."/>
            <person name="Arendt D."/>
            <person name="Savage R."/>
            <person name="Osoegawa K."/>
            <person name="de Jong P."/>
            <person name="Grimwood J."/>
            <person name="Chapman J.A."/>
            <person name="Shapiro H."/>
            <person name="Aerts A."/>
            <person name="Otillar R.P."/>
            <person name="Terry A.Y."/>
            <person name="Boore J.L."/>
            <person name="Grigoriev I.V."/>
            <person name="Lindberg D.R."/>
            <person name="Seaver E.C."/>
            <person name="Weisblat D.A."/>
            <person name="Putnam N.H."/>
            <person name="Rokhsar D.S."/>
        </authorList>
    </citation>
    <scope>NUCLEOTIDE SEQUENCE [LARGE SCALE GENOMIC DNA]</scope>
</reference>
<dbReference type="OrthoDB" id="10256829at2759"/>
<dbReference type="InterPro" id="IPR002035">
    <property type="entry name" value="VWF_A"/>
</dbReference>
<dbReference type="GO" id="GO:0005576">
    <property type="term" value="C:extracellular region"/>
    <property type="evidence" value="ECO:0007669"/>
    <property type="project" value="UniProtKB-SubCell"/>
</dbReference>
<keyword evidence="2" id="KW-0964">Secreted</keyword>
<dbReference type="PANTHER" id="PTHR24020:SF20">
    <property type="entry name" value="PH DOMAIN-CONTAINING PROTEIN"/>
    <property type="match status" value="1"/>
</dbReference>
<dbReference type="Pfam" id="PF00092">
    <property type="entry name" value="VWA"/>
    <property type="match status" value="1"/>
</dbReference>
<dbReference type="FunFam" id="3.40.50.410:FF:000004">
    <property type="entry name" value="collagen alpha-6(VI) chain"/>
    <property type="match status" value="1"/>
</dbReference>
<dbReference type="SMART" id="SM00327">
    <property type="entry name" value="VWA"/>
    <property type="match status" value="1"/>
</dbReference>
<name>V4BRQ8_LOTGI</name>
<dbReference type="CTD" id="20232049"/>
<keyword evidence="5" id="KW-0325">Glycoprotein</keyword>
<proteinExistence type="predicted"/>
<evidence type="ECO:0000256" key="4">
    <source>
        <dbReference type="ARBA" id="ARBA00022737"/>
    </source>
</evidence>
<evidence type="ECO:0000256" key="5">
    <source>
        <dbReference type="ARBA" id="ARBA00023180"/>
    </source>
</evidence>
<dbReference type="InterPro" id="IPR036465">
    <property type="entry name" value="vWFA_dom_sf"/>
</dbReference>
<dbReference type="PRINTS" id="PR00453">
    <property type="entry name" value="VWFADOMAIN"/>
</dbReference>
<evidence type="ECO:0000313" key="8">
    <source>
        <dbReference type="Proteomes" id="UP000030746"/>
    </source>
</evidence>
<gene>
    <name evidence="7" type="ORF">LOTGIDRAFT_121960</name>
</gene>
<dbReference type="HOGENOM" id="CLU_008905_4_0_1"/>
<dbReference type="PROSITE" id="PS50234">
    <property type="entry name" value="VWFA"/>
    <property type="match status" value="1"/>
</dbReference>
<dbReference type="OMA" id="HAIFRRS"/>
<dbReference type="SUPFAM" id="SSF53300">
    <property type="entry name" value="vWA-like"/>
    <property type="match status" value="1"/>
</dbReference>
<dbReference type="Gene3D" id="3.40.50.410">
    <property type="entry name" value="von Willebrand factor, type A domain"/>
    <property type="match status" value="1"/>
</dbReference>
<sequence>CGGYSADIMFLLDTSSSIELTDFDKQLKFTQDVVKIFDIGRERTKVGVALFSTTVYPQFSLDDYNSKGHIVDRIGNISYRGGRTNTAEALSYLRQKVFTKDNKRQGVPRIAIILTDGLSNYPDKTAREAKELHLDGVTVFVVGIGPAVDEQELNDIATNPDEIHAFHVSDFDALESVKKTLALKTCEGEWPIVVESSLAPFTSPLTLKRKQG</sequence>
<dbReference type="CDD" id="cd01472">
    <property type="entry name" value="vWA_collagen"/>
    <property type="match status" value="1"/>
</dbReference>
<evidence type="ECO:0000256" key="3">
    <source>
        <dbReference type="ARBA" id="ARBA00022729"/>
    </source>
</evidence>
<evidence type="ECO:0000259" key="6">
    <source>
        <dbReference type="PROSITE" id="PS50234"/>
    </source>
</evidence>
<dbReference type="RefSeq" id="XP_009057662.1">
    <property type="nucleotide sequence ID" value="XM_009059414.1"/>
</dbReference>
<dbReference type="KEGG" id="lgi:LOTGIDRAFT_121960"/>
<organism evidence="7 8">
    <name type="scientific">Lottia gigantea</name>
    <name type="common">Giant owl limpet</name>
    <dbReference type="NCBI Taxonomy" id="225164"/>
    <lineage>
        <taxon>Eukaryota</taxon>
        <taxon>Metazoa</taxon>
        <taxon>Spiralia</taxon>
        <taxon>Lophotrochozoa</taxon>
        <taxon>Mollusca</taxon>
        <taxon>Gastropoda</taxon>
        <taxon>Patellogastropoda</taxon>
        <taxon>Lottioidea</taxon>
        <taxon>Lottiidae</taxon>
        <taxon>Lottia</taxon>
    </lineage>
</organism>
<dbReference type="GeneID" id="20232049"/>
<evidence type="ECO:0000313" key="7">
    <source>
        <dbReference type="EMBL" id="ESO91594.1"/>
    </source>
</evidence>
<dbReference type="Proteomes" id="UP000030746">
    <property type="component" value="Unassembled WGS sequence"/>
</dbReference>
<comment type="subcellular location">
    <subcellularLocation>
        <location evidence="1">Secreted</location>
    </subcellularLocation>
</comment>